<name>A0AAE1L5F8_9NEOP</name>
<evidence type="ECO:0000256" key="9">
    <source>
        <dbReference type="ARBA" id="ARBA00023034"/>
    </source>
</evidence>
<keyword evidence="7" id="KW-0963">Cytoplasm</keyword>
<dbReference type="PANTHER" id="PTHR21422">
    <property type="entry name" value="RAB3 GTPASE-ACTIVATING PROTEIN CATALYTIC SUBUNIT"/>
    <property type="match status" value="1"/>
</dbReference>
<reference evidence="13" key="2">
    <citation type="journal article" date="2023" name="BMC Genomics">
        <title>Pest status, molecular evolution, and epigenetic factors derived from the genome assembly of Frankliniella fusca, a thysanopteran phytovirus vector.</title>
        <authorList>
            <person name="Catto M.A."/>
            <person name="Labadie P.E."/>
            <person name="Jacobson A.L."/>
            <person name="Kennedy G.G."/>
            <person name="Srinivasan R."/>
            <person name="Hunt B.G."/>
        </authorList>
    </citation>
    <scope>NUCLEOTIDE SEQUENCE</scope>
    <source>
        <strain evidence="13">PL_HMW_Pooled</strain>
    </source>
</reference>
<dbReference type="InterPro" id="IPR045700">
    <property type="entry name" value="Rab3GAP1"/>
</dbReference>
<dbReference type="AlphaFoldDB" id="A0AAE1L5F8"/>
<feature type="domain" description="Rab3GAP catalytic subunit C-terminal" evidence="12">
    <location>
        <begin position="200"/>
        <end position="402"/>
    </location>
</feature>
<feature type="region of interest" description="Disordered" evidence="10">
    <location>
        <begin position="1"/>
        <end position="49"/>
    </location>
</feature>
<dbReference type="Pfam" id="PF19533">
    <property type="entry name" value="Rab3-GAP_cat_C"/>
    <property type="match status" value="1"/>
</dbReference>
<dbReference type="InterPro" id="IPR026147">
    <property type="entry name" value="Rab3GAP1_conserved"/>
</dbReference>
<accession>A0AAE1L5F8</accession>
<evidence type="ECO:0000256" key="5">
    <source>
        <dbReference type="ARBA" id="ARBA00015817"/>
    </source>
</evidence>
<dbReference type="Pfam" id="PF13890">
    <property type="entry name" value="Rab3-GTPase_cat"/>
    <property type="match status" value="1"/>
</dbReference>
<organism evidence="13 14">
    <name type="scientific">Frankliniella fusca</name>
    <dbReference type="NCBI Taxonomy" id="407009"/>
    <lineage>
        <taxon>Eukaryota</taxon>
        <taxon>Metazoa</taxon>
        <taxon>Ecdysozoa</taxon>
        <taxon>Arthropoda</taxon>
        <taxon>Hexapoda</taxon>
        <taxon>Insecta</taxon>
        <taxon>Pterygota</taxon>
        <taxon>Neoptera</taxon>
        <taxon>Paraneoptera</taxon>
        <taxon>Thysanoptera</taxon>
        <taxon>Terebrantia</taxon>
        <taxon>Thripoidea</taxon>
        <taxon>Thripidae</taxon>
        <taxon>Frankliniella</taxon>
    </lineage>
</organism>
<evidence type="ECO:0000256" key="1">
    <source>
        <dbReference type="ARBA" id="ARBA00004222"/>
    </source>
</evidence>
<evidence type="ECO:0000256" key="3">
    <source>
        <dbReference type="ARBA" id="ARBA00004496"/>
    </source>
</evidence>
<evidence type="ECO:0000259" key="11">
    <source>
        <dbReference type="Pfam" id="PF13890"/>
    </source>
</evidence>
<evidence type="ECO:0000256" key="4">
    <source>
        <dbReference type="ARBA" id="ARBA00008856"/>
    </source>
</evidence>
<evidence type="ECO:0000256" key="8">
    <source>
        <dbReference type="ARBA" id="ARBA00022824"/>
    </source>
</evidence>
<dbReference type="InterPro" id="IPR045698">
    <property type="entry name" value="Rab3GAP1_C"/>
</dbReference>
<protein>
    <recommendedName>
        <fullName evidence="5">Rab3 GTPase-activating protein catalytic subunit</fullName>
    </recommendedName>
</protein>
<evidence type="ECO:0000313" key="14">
    <source>
        <dbReference type="Proteomes" id="UP001219518"/>
    </source>
</evidence>
<dbReference type="GO" id="GO:0005794">
    <property type="term" value="C:Golgi apparatus"/>
    <property type="evidence" value="ECO:0007669"/>
    <property type="project" value="UniProtKB-SubCell"/>
</dbReference>
<dbReference type="GO" id="GO:0005783">
    <property type="term" value="C:endoplasmic reticulum"/>
    <property type="evidence" value="ECO:0007669"/>
    <property type="project" value="UniProtKB-SubCell"/>
</dbReference>
<proteinExistence type="inferred from homology"/>
<feature type="compositionally biased region" description="Basic and acidic residues" evidence="10">
    <location>
        <begin position="30"/>
        <end position="42"/>
    </location>
</feature>
<sequence>MPSDSEGDGDDEFFDCDTTASETQEAQDMPDARESAEPEGRKQAHPSLKLLKTGEPLYIPVTQDLVPKTEDELESEQPLLEAGGAAAPKVHMYSCSVTSSDMKSFKAANPAGTLEDFVRWYSPGDWIEDADPAALDAWGQRRGRLSARMRLPDNMWADLWSRATAVPACRQAPLFDATASAEAVLAWLEGLSARALSLALLPALAHACALRILAEVHGDPLLGRLPGLQPAAELVARHAVAASREPQPALQTYQRLVTQLEDAERRVCTARSLRCKLCPAEAASDEMVAFLTALLELREVTVPGGARGLIGANIRAMFAEAQKMAQMLSDASSSGAGRGDDGRPELGKSFAFPAADTKEVVMRVRAPRPGAAARTCPQRMYALHRRDEFRLAGCFTRDSTFF</sequence>
<evidence type="ECO:0000256" key="7">
    <source>
        <dbReference type="ARBA" id="ARBA00022490"/>
    </source>
</evidence>
<evidence type="ECO:0000313" key="13">
    <source>
        <dbReference type="EMBL" id="KAK3907280.1"/>
    </source>
</evidence>
<keyword evidence="14" id="KW-1185">Reference proteome</keyword>
<reference evidence="13" key="1">
    <citation type="submission" date="2021-07" db="EMBL/GenBank/DDBJ databases">
        <authorList>
            <person name="Catto M.A."/>
            <person name="Jacobson A."/>
            <person name="Kennedy G."/>
            <person name="Labadie P."/>
            <person name="Hunt B.G."/>
            <person name="Srinivasan R."/>
        </authorList>
    </citation>
    <scope>NUCLEOTIDE SEQUENCE</scope>
    <source>
        <strain evidence="13">PL_HMW_Pooled</strain>
        <tissue evidence="13">Head</tissue>
    </source>
</reference>
<dbReference type="Proteomes" id="UP001219518">
    <property type="component" value="Unassembled WGS sequence"/>
</dbReference>
<evidence type="ECO:0000259" key="12">
    <source>
        <dbReference type="Pfam" id="PF19533"/>
    </source>
</evidence>
<feature type="region of interest" description="Disordered" evidence="10">
    <location>
        <begin position="329"/>
        <end position="348"/>
    </location>
</feature>
<dbReference type="EMBL" id="JAHWGI010000004">
    <property type="protein sequence ID" value="KAK3907280.1"/>
    <property type="molecule type" value="Genomic_DNA"/>
</dbReference>
<comment type="similarity">
    <text evidence="4">Belongs to the Rab3-GAP catalytic subunit family.</text>
</comment>
<feature type="domain" description="Rab3GAP catalytic subunit conserved" evidence="11">
    <location>
        <begin position="35"/>
        <end position="189"/>
    </location>
</feature>
<comment type="subcellular location">
    <subcellularLocation>
        <location evidence="3">Cytoplasm</location>
    </subcellularLocation>
    <subcellularLocation>
        <location evidence="2">Endoplasmic reticulum</location>
    </subcellularLocation>
    <subcellularLocation>
        <location evidence="1">Golgi apparatus</location>
        <location evidence="1">cis-Golgi network</location>
    </subcellularLocation>
</comment>
<dbReference type="PANTHER" id="PTHR21422:SF9">
    <property type="entry name" value="RAB3 GTPASE-ACTIVATING PROTEIN CATALYTIC SUBUNIT"/>
    <property type="match status" value="1"/>
</dbReference>
<feature type="compositionally biased region" description="Acidic residues" evidence="10">
    <location>
        <begin position="1"/>
        <end position="15"/>
    </location>
</feature>
<keyword evidence="8" id="KW-0256">Endoplasmic reticulum</keyword>
<evidence type="ECO:0000256" key="6">
    <source>
        <dbReference type="ARBA" id="ARBA00022468"/>
    </source>
</evidence>
<comment type="caution">
    <text evidence="13">The sequence shown here is derived from an EMBL/GenBank/DDBJ whole genome shotgun (WGS) entry which is preliminary data.</text>
</comment>
<dbReference type="GO" id="GO:0005096">
    <property type="term" value="F:GTPase activator activity"/>
    <property type="evidence" value="ECO:0007669"/>
    <property type="project" value="UniProtKB-KW"/>
</dbReference>
<keyword evidence="6" id="KW-0343">GTPase activation</keyword>
<evidence type="ECO:0000256" key="10">
    <source>
        <dbReference type="SAM" id="MobiDB-lite"/>
    </source>
</evidence>
<gene>
    <name evidence="13" type="ORF">KUF71_018108</name>
</gene>
<evidence type="ECO:0000256" key="2">
    <source>
        <dbReference type="ARBA" id="ARBA00004240"/>
    </source>
</evidence>
<keyword evidence="9" id="KW-0333">Golgi apparatus</keyword>